<evidence type="ECO:0000256" key="9">
    <source>
        <dbReference type="ARBA" id="ARBA00022839"/>
    </source>
</evidence>
<evidence type="ECO:0000256" key="11">
    <source>
        <dbReference type="ARBA" id="ARBA00059283"/>
    </source>
</evidence>
<keyword evidence="6" id="KW-0540">Nuclease</keyword>
<sequence>MKCIFEGARVKVFGRAVHALSRISDEFWLDPLSKGLALRSVNSSHSAYACFLFPPLFFQSYHPISGLSQDATDGKCKLAVKSLLPLFRCVPTADRSEEMCQISTSPQDNRVVFKLACKHGIIKTYKLAFRECEVLQAVFPAHQCPNVLKAQASLLGDMVMHFPVSQEEVTLSVSPKRVMLRNYCEDKMDQMKAMSTELSLQPEEFDCFQVAVSSDITFCLKELRGVLSFAESHGLPVSMHFGCPGKPVCFSVEDVSLEVTVVLSTLTDPSQTTEPEVPPAPSCDVSMTLHHGSAVENLTEHVTHALLNGEQVPSSQGSSIFSGLDYLGRVASLRVASIDPGDSNAEGCWTLDPGSQTTPKVKFLAEDSVQPL</sequence>
<evidence type="ECO:0000256" key="12">
    <source>
        <dbReference type="ARBA" id="ARBA00069752"/>
    </source>
</evidence>
<evidence type="ECO:0000256" key="8">
    <source>
        <dbReference type="ARBA" id="ARBA00022801"/>
    </source>
</evidence>
<comment type="similarity">
    <text evidence="3">Belongs to the rad9 family.</text>
</comment>
<reference evidence="14" key="3">
    <citation type="submission" date="2025-09" db="UniProtKB">
        <authorList>
            <consortium name="Ensembl"/>
        </authorList>
    </citation>
    <scope>IDENTIFICATION</scope>
</reference>
<evidence type="ECO:0000256" key="4">
    <source>
        <dbReference type="ARBA" id="ARBA00012115"/>
    </source>
</evidence>
<evidence type="ECO:0000256" key="1">
    <source>
        <dbReference type="ARBA" id="ARBA00000493"/>
    </source>
</evidence>
<dbReference type="GO" id="GO:0008311">
    <property type="term" value="F:double-stranded DNA 3'-5' DNA exonuclease activity"/>
    <property type="evidence" value="ECO:0007669"/>
    <property type="project" value="UniProtKB-EC"/>
</dbReference>
<accession>A0A8C9R5W3</accession>
<keyword evidence="10" id="KW-0539">Nucleus</keyword>
<reference evidence="14" key="2">
    <citation type="submission" date="2025-08" db="UniProtKB">
        <authorList>
            <consortium name="Ensembl"/>
        </authorList>
    </citation>
    <scope>IDENTIFICATION</scope>
</reference>
<evidence type="ECO:0000256" key="5">
    <source>
        <dbReference type="ARBA" id="ARBA00022553"/>
    </source>
</evidence>
<name>A0A8C9R5W3_SCLFO</name>
<dbReference type="PANTHER" id="PTHR15237">
    <property type="entry name" value="DNA REPAIR PROTEIN RAD9"/>
    <property type="match status" value="1"/>
</dbReference>
<dbReference type="Ensembl" id="ENSSFOT00015010039.2">
    <property type="protein sequence ID" value="ENSSFOP00015009903.2"/>
    <property type="gene ID" value="ENSSFOG00015006447.2"/>
</dbReference>
<keyword evidence="8" id="KW-0378">Hydrolase</keyword>
<dbReference type="GO" id="GO:0030896">
    <property type="term" value="C:checkpoint clamp complex"/>
    <property type="evidence" value="ECO:0007669"/>
    <property type="project" value="InterPro"/>
</dbReference>
<comment type="catalytic activity">
    <reaction evidence="1">
        <text>Exonucleolytic cleavage in the 3'- to 5'-direction to yield nucleoside 5'-phosphates.</text>
        <dbReference type="EC" id="3.1.11.2"/>
    </reaction>
</comment>
<gene>
    <name evidence="14" type="primary">rad9b</name>
</gene>
<dbReference type="InterPro" id="IPR007268">
    <property type="entry name" value="Rad9/Ddc1"/>
</dbReference>
<keyword evidence="15" id="KW-1185">Reference proteome</keyword>
<dbReference type="CDD" id="cd00577">
    <property type="entry name" value="PCNA"/>
    <property type="match status" value="1"/>
</dbReference>
<dbReference type="Proteomes" id="UP000694397">
    <property type="component" value="Chromosome 17"/>
</dbReference>
<comment type="subcellular location">
    <subcellularLocation>
        <location evidence="2">Nucleus</location>
    </subcellularLocation>
</comment>
<comment type="function">
    <text evidence="11">Component of the 9-1-1 cell-cycle checkpoint response complex that plays a major role in DNA repair. The 9-1-1 complex is recruited to DNA lesion upon damage by the RAD17-replication factor C (RFC) clamp loader complex. Acts then as a sliding clamp platform on DNA for several proteins involved in long-patch base excision repair (LP-BER). The 9-1-1 complex stimulates DNA polymerase beta (POLB) activity by increasing its affinity for the 3'-OH end of the primer-template and stabilizes POLB to those sites where LP-BER proceeds; endonuclease FEN1 cleavage activity on substrates with double, nick, or gap flaps of distinct sequences and lengths; and DNA ligase I (LIG1) on long-patch base excision repair substrates. The 9-1-1 complex is necessary for the recruitment of RHNO1 to sites of double-stranded breaks (DSB) occurring during the S phase. RAD9A possesses 3'-&gt;5' double stranded DNA exonuclease activity.</text>
</comment>
<evidence type="ECO:0000256" key="13">
    <source>
        <dbReference type="ARBA" id="ARBA00079896"/>
    </source>
</evidence>
<keyword evidence="9" id="KW-0269">Exonuclease</keyword>
<dbReference type="Pfam" id="PF04139">
    <property type="entry name" value="Rad9"/>
    <property type="match status" value="1"/>
</dbReference>
<evidence type="ECO:0000256" key="7">
    <source>
        <dbReference type="ARBA" id="ARBA00022763"/>
    </source>
</evidence>
<keyword evidence="5" id="KW-0597">Phosphoprotein</keyword>
<evidence type="ECO:0000256" key="6">
    <source>
        <dbReference type="ARBA" id="ARBA00022722"/>
    </source>
</evidence>
<dbReference type="GO" id="GO:0006281">
    <property type="term" value="P:DNA repair"/>
    <property type="evidence" value="ECO:0007669"/>
    <property type="project" value="TreeGrafter"/>
</dbReference>
<evidence type="ECO:0000313" key="15">
    <source>
        <dbReference type="Proteomes" id="UP000694397"/>
    </source>
</evidence>
<dbReference type="EC" id="3.1.11.2" evidence="4"/>
<dbReference type="PANTHER" id="PTHR15237:SF2">
    <property type="entry name" value="CELL CYCLE CHECKPOINT CONTROL PROTEIN RAD9B"/>
    <property type="match status" value="1"/>
</dbReference>
<evidence type="ECO:0000313" key="14">
    <source>
        <dbReference type="Ensembl" id="ENSSFOP00015009903.2"/>
    </source>
</evidence>
<dbReference type="GO" id="GO:0000076">
    <property type="term" value="P:DNA replication checkpoint signaling"/>
    <property type="evidence" value="ECO:0007669"/>
    <property type="project" value="TreeGrafter"/>
</dbReference>
<keyword evidence="7" id="KW-0227">DNA damage</keyword>
<dbReference type="SUPFAM" id="SSF55979">
    <property type="entry name" value="DNA clamp"/>
    <property type="match status" value="1"/>
</dbReference>
<dbReference type="InterPro" id="IPR046938">
    <property type="entry name" value="DNA_clamp_sf"/>
</dbReference>
<evidence type="ECO:0000256" key="10">
    <source>
        <dbReference type="ARBA" id="ARBA00023242"/>
    </source>
</evidence>
<evidence type="ECO:0000256" key="2">
    <source>
        <dbReference type="ARBA" id="ARBA00004123"/>
    </source>
</evidence>
<dbReference type="GO" id="GO:0071479">
    <property type="term" value="P:cellular response to ionizing radiation"/>
    <property type="evidence" value="ECO:0007669"/>
    <property type="project" value="TreeGrafter"/>
</dbReference>
<dbReference type="Gene3D" id="3.70.10.10">
    <property type="match status" value="1"/>
</dbReference>
<dbReference type="GO" id="GO:0031573">
    <property type="term" value="P:mitotic intra-S DNA damage checkpoint signaling"/>
    <property type="evidence" value="ECO:0007669"/>
    <property type="project" value="TreeGrafter"/>
</dbReference>
<evidence type="ECO:0000256" key="3">
    <source>
        <dbReference type="ARBA" id="ARBA00008494"/>
    </source>
</evidence>
<proteinExistence type="inferred from homology"/>
<dbReference type="FunFam" id="3.70.10.10:FF:000005">
    <property type="entry name" value="Cell cycle checkpoint control protein"/>
    <property type="match status" value="1"/>
</dbReference>
<organism evidence="14 15">
    <name type="scientific">Scleropages formosus</name>
    <name type="common">Asian bonytongue</name>
    <name type="synonym">Osteoglossum formosum</name>
    <dbReference type="NCBI Taxonomy" id="113540"/>
    <lineage>
        <taxon>Eukaryota</taxon>
        <taxon>Metazoa</taxon>
        <taxon>Chordata</taxon>
        <taxon>Craniata</taxon>
        <taxon>Vertebrata</taxon>
        <taxon>Euteleostomi</taxon>
        <taxon>Actinopterygii</taxon>
        <taxon>Neopterygii</taxon>
        <taxon>Teleostei</taxon>
        <taxon>Osteoglossocephala</taxon>
        <taxon>Osteoglossomorpha</taxon>
        <taxon>Osteoglossiformes</taxon>
        <taxon>Osteoglossidae</taxon>
        <taxon>Scleropages</taxon>
    </lineage>
</organism>
<dbReference type="GeneTree" id="ENSGT00390000005767"/>
<protein>
    <recommendedName>
        <fullName evidence="12">Cell cycle checkpoint control protein RAD9A</fullName>
        <ecNumber evidence="4">3.1.11.2</ecNumber>
    </recommendedName>
    <alternativeName>
        <fullName evidence="13">DNA repair exonuclease rad9 homolog A</fullName>
    </alternativeName>
</protein>
<reference evidence="14 15" key="1">
    <citation type="submission" date="2019-04" db="EMBL/GenBank/DDBJ databases">
        <authorList>
            <consortium name="Wellcome Sanger Institute Data Sharing"/>
        </authorList>
    </citation>
    <scope>NUCLEOTIDE SEQUENCE [LARGE SCALE GENOMIC DNA]</scope>
</reference>
<dbReference type="AlphaFoldDB" id="A0A8C9R5W3"/>